<dbReference type="EMBL" id="WODA01000006">
    <property type="protein sequence ID" value="MUN06402.1"/>
    <property type="molecule type" value="Genomic_DNA"/>
</dbReference>
<keyword evidence="4" id="KW-1185">Reference proteome</keyword>
<organism evidence="3 4">
    <name type="scientific">Agromyces luteolus</name>
    <dbReference type="NCBI Taxonomy" id="88373"/>
    <lineage>
        <taxon>Bacteria</taxon>
        <taxon>Bacillati</taxon>
        <taxon>Actinomycetota</taxon>
        <taxon>Actinomycetes</taxon>
        <taxon>Micrococcales</taxon>
        <taxon>Microbacteriaceae</taxon>
        <taxon>Agromyces</taxon>
    </lineage>
</organism>
<name>A0A7C9HJ49_9MICO</name>
<feature type="region of interest" description="Disordered" evidence="1">
    <location>
        <begin position="212"/>
        <end position="243"/>
    </location>
</feature>
<dbReference type="PANTHER" id="PTHR11717">
    <property type="entry name" value="LOW MOLECULAR WEIGHT PROTEIN TYROSINE PHOSPHATASE"/>
    <property type="match status" value="1"/>
</dbReference>
<dbReference type="SUPFAM" id="SSF52788">
    <property type="entry name" value="Phosphotyrosine protein phosphatases I"/>
    <property type="match status" value="1"/>
</dbReference>
<feature type="compositionally biased region" description="Low complexity" evidence="1">
    <location>
        <begin position="213"/>
        <end position="231"/>
    </location>
</feature>
<feature type="domain" description="Phosphotyrosine protein phosphatase I" evidence="2">
    <location>
        <begin position="6"/>
        <end position="184"/>
    </location>
</feature>
<dbReference type="OrthoDB" id="9784339at2"/>
<dbReference type="Proteomes" id="UP000480122">
    <property type="component" value="Unassembled WGS sequence"/>
</dbReference>
<comment type="caution">
    <text evidence="3">The sequence shown here is derived from an EMBL/GenBank/DDBJ whole genome shotgun (WGS) entry which is preliminary data.</text>
</comment>
<dbReference type="AlphaFoldDB" id="A0A7C9HJ49"/>
<evidence type="ECO:0000259" key="2">
    <source>
        <dbReference type="SMART" id="SM00226"/>
    </source>
</evidence>
<sequence length="243" mass="25652">MDPDEFRVLVVCTGNINRSALAAALLRTWVDRYLPTDAAARVVVTSAGLAAPVGRPMRSRTRAITERLGADGRAHRATQVDERVIGGADLVLTADVAHRDGVLGMVPSMLRSTFTIREAGGIAAGLGPAPAPASVDELRSRVAAFGRRRAFGVDDDGDITDPQGRDDDAYRAMAREEVPPLASIAATLFGMPPADVHSLRATVEDPDAFSFEGLGRSDASGSGGASATSRGGRVRRWFGRRDT</sequence>
<proteinExistence type="predicted"/>
<gene>
    <name evidence="3" type="ORF">GLX25_04630</name>
</gene>
<dbReference type="GO" id="GO:0004725">
    <property type="term" value="F:protein tyrosine phosphatase activity"/>
    <property type="evidence" value="ECO:0007669"/>
    <property type="project" value="TreeGrafter"/>
</dbReference>
<dbReference type="RefSeq" id="WP_155841066.1">
    <property type="nucleotide sequence ID" value="NZ_BAAAIA010000009.1"/>
</dbReference>
<protein>
    <recommendedName>
        <fullName evidence="2">Phosphotyrosine protein phosphatase I domain-containing protein</fullName>
    </recommendedName>
</protein>
<accession>A0A7C9HJ49</accession>
<dbReference type="SMART" id="SM00226">
    <property type="entry name" value="LMWPc"/>
    <property type="match status" value="1"/>
</dbReference>
<dbReference type="PANTHER" id="PTHR11717:SF31">
    <property type="entry name" value="LOW MOLECULAR WEIGHT PROTEIN-TYROSINE-PHOSPHATASE ETP-RELATED"/>
    <property type="match status" value="1"/>
</dbReference>
<dbReference type="Gene3D" id="3.40.50.2300">
    <property type="match status" value="1"/>
</dbReference>
<evidence type="ECO:0000313" key="4">
    <source>
        <dbReference type="Proteomes" id="UP000480122"/>
    </source>
</evidence>
<dbReference type="InterPro" id="IPR036196">
    <property type="entry name" value="Ptyr_pPase_sf"/>
</dbReference>
<reference evidence="3 4" key="1">
    <citation type="submission" date="2019-11" db="EMBL/GenBank/DDBJ databases">
        <title>Agromyces kandeliae sp. nov., isolated from mangrove soil.</title>
        <authorList>
            <person name="Wang R."/>
        </authorList>
    </citation>
    <scope>NUCLEOTIDE SEQUENCE [LARGE SCALE GENOMIC DNA]</scope>
    <source>
        <strain evidence="3 4">JCM 11431</strain>
    </source>
</reference>
<dbReference type="Pfam" id="PF01451">
    <property type="entry name" value="LMWPc"/>
    <property type="match status" value="1"/>
</dbReference>
<dbReference type="InterPro" id="IPR050438">
    <property type="entry name" value="LMW_PTPase"/>
</dbReference>
<dbReference type="InterPro" id="IPR023485">
    <property type="entry name" value="Ptyr_pPase"/>
</dbReference>
<evidence type="ECO:0000256" key="1">
    <source>
        <dbReference type="SAM" id="MobiDB-lite"/>
    </source>
</evidence>
<feature type="compositionally biased region" description="Basic residues" evidence="1">
    <location>
        <begin position="232"/>
        <end position="243"/>
    </location>
</feature>
<evidence type="ECO:0000313" key="3">
    <source>
        <dbReference type="EMBL" id="MUN06402.1"/>
    </source>
</evidence>